<dbReference type="GO" id="GO:0005509">
    <property type="term" value="F:calcium ion binding"/>
    <property type="evidence" value="ECO:0007669"/>
    <property type="project" value="InterPro"/>
</dbReference>
<keyword evidence="5" id="KW-1015">Disulfide bond</keyword>
<reference evidence="7" key="1">
    <citation type="submission" date="2020-04" db="EMBL/GenBank/DDBJ databases">
        <authorList>
            <person name="Alioto T."/>
            <person name="Alioto T."/>
            <person name="Gomez Garrido J."/>
        </authorList>
    </citation>
    <scope>NUCLEOTIDE SEQUENCE</scope>
    <source>
        <strain evidence="7">A484AB</strain>
    </source>
</reference>
<name>A0A7D9D7M6_PARCT</name>
<dbReference type="InterPro" id="IPR032675">
    <property type="entry name" value="LRR_dom_sf"/>
</dbReference>
<evidence type="ECO:0000256" key="3">
    <source>
        <dbReference type="ARBA" id="ARBA00022729"/>
    </source>
</evidence>
<dbReference type="InterPro" id="IPR000742">
    <property type="entry name" value="EGF"/>
</dbReference>
<sequence length="539" mass="61654">MTSCSTLQYLIKGKAKIPSVFDCRNDQEKKLNCTNHGFQNVPYDYYKGWGYYNIYLSENPYICDCSIVWFLREPADVRKNVKDLDEMRCAYPDKLNMKKIAELKEEEICDAERVSFKKFCNPPAGKSRYWNCDNRGLDYIPYDIFVRKQGFSLIGQYLCDCNMVWFVRYLLRYFRKRLIPNFDRITCKAPDTFLNVAVVTLNENDICPQKEPDLCKARPCPKTSTCELAGKMAYRCVDIDECATKQDECHKDAKCINTKPGYKCQCKPDFTEYDNGRQCRDVNECTDKSPCSQNAKCVNIPGSYKCVCLTGFVGDGKECKDIDECKTKKDCSIYAECKNTPGPDKCVCKKGYHGNGKVCRDIDECDGKVCPAQANCQNTLGSYSCECFPGYHLKHGQCLDVDECKTNTHTCDKNALCMNQWGGYKCRCNDGYEEHNSGRICSKKDEASRSNSLLIIVIVVPVCLLVIVVAGLGLYFHRKNRKKQNEPNNKNNADALLKNEEVTQHVFKFNPHANRKTNTPEGTYALFESSDEEIDYDDY</sequence>
<dbReference type="InterPro" id="IPR000483">
    <property type="entry name" value="Cys-rich_flank_reg_C"/>
</dbReference>
<dbReference type="InterPro" id="IPR052235">
    <property type="entry name" value="Nephronectin_domain"/>
</dbReference>
<dbReference type="OrthoDB" id="9979188at2759"/>
<dbReference type="InterPro" id="IPR001881">
    <property type="entry name" value="EGF-like_Ca-bd_dom"/>
</dbReference>
<dbReference type="PANTHER" id="PTHR24050">
    <property type="entry name" value="PA14 DOMAIN-CONTAINING PROTEIN"/>
    <property type="match status" value="1"/>
</dbReference>
<dbReference type="PROSITE" id="PS00010">
    <property type="entry name" value="ASX_HYDROXYL"/>
    <property type="match status" value="4"/>
</dbReference>
<dbReference type="PROSITE" id="PS01187">
    <property type="entry name" value="EGF_CA"/>
    <property type="match status" value="2"/>
</dbReference>
<evidence type="ECO:0000313" key="7">
    <source>
        <dbReference type="EMBL" id="CAB3976887.1"/>
    </source>
</evidence>
<dbReference type="SMART" id="SM00179">
    <property type="entry name" value="EGF_CA"/>
    <property type="match status" value="5"/>
</dbReference>
<keyword evidence="2" id="KW-0433">Leucine-rich repeat</keyword>
<dbReference type="InterPro" id="IPR024731">
    <property type="entry name" value="NELL2-like_EGF"/>
</dbReference>
<dbReference type="EMBL" id="CACRXK020000018">
    <property type="protein sequence ID" value="CAB3976887.1"/>
    <property type="molecule type" value="Genomic_DNA"/>
</dbReference>
<protein>
    <submittedName>
        <fullName evidence="7">Partial</fullName>
    </submittedName>
</protein>
<dbReference type="SUPFAM" id="SSF57196">
    <property type="entry name" value="EGF/Laminin"/>
    <property type="match status" value="2"/>
</dbReference>
<dbReference type="InterPro" id="IPR000152">
    <property type="entry name" value="EGF-type_Asp/Asn_hydroxyl_site"/>
</dbReference>
<accession>A0A7D9D7M6</accession>
<evidence type="ECO:0000313" key="8">
    <source>
        <dbReference type="Proteomes" id="UP001152795"/>
    </source>
</evidence>
<dbReference type="Gene3D" id="3.80.10.10">
    <property type="entry name" value="Ribonuclease Inhibitor"/>
    <property type="match status" value="2"/>
</dbReference>
<dbReference type="InterPro" id="IPR018097">
    <property type="entry name" value="EGF_Ca-bd_CS"/>
</dbReference>
<evidence type="ECO:0000256" key="1">
    <source>
        <dbReference type="ARBA" id="ARBA00022536"/>
    </source>
</evidence>
<dbReference type="SMART" id="SM00082">
    <property type="entry name" value="LRRCT"/>
    <property type="match status" value="2"/>
</dbReference>
<dbReference type="SUPFAM" id="SSF57184">
    <property type="entry name" value="Growth factor receptor domain"/>
    <property type="match status" value="1"/>
</dbReference>
<dbReference type="Gene3D" id="2.10.25.10">
    <property type="entry name" value="Laminin"/>
    <property type="match status" value="5"/>
</dbReference>
<dbReference type="SUPFAM" id="SSF52058">
    <property type="entry name" value="L domain-like"/>
    <property type="match status" value="1"/>
</dbReference>
<dbReference type="InterPro" id="IPR009030">
    <property type="entry name" value="Growth_fac_rcpt_cys_sf"/>
</dbReference>
<gene>
    <name evidence="7" type="ORF">PACLA_8A008863</name>
</gene>
<keyword evidence="3" id="KW-0732">Signal</keyword>
<evidence type="ECO:0000256" key="6">
    <source>
        <dbReference type="PROSITE-ProRule" id="PRU00076"/>
    </source>
</evidence>
<dbReference type="Pfam" id="PF12947">
    <property type="entry name" value="EGF_3"/>
    <property type="match status" value="1"/>
</dbReference>
<dbReference type="PANTHER" id="PTHR24050:SF28">
    <property type="entry name" value="UROMODULIN-LIKE"/>
    <property type="match status" value="1"/>
</dbReference>
<evidence type="ECO:0000256" key="4">
    <source>
        <dbReference type="ARBA" id="ARBA00022737"/>
    </source>
</evidence>
<dbReference type="InterPro" id="IPR049883">
    <property type="entry name" value="NOTCH1_EGF-like"/>
</dbReference>
<dbReference type="SMART" id="SM00181">
    <property type="entry name" value="EGF"/>
    <property type="match status" value="5"/>
</dbReference>
<keyword evidence="4" id="KW-0677">Repeat</keyword>
<evidence type="ECO:0000256" key="5">
    <source>
        <dbReference type="ARBA" id="ARBA00023157"/>
    </source>
</evidence>
<dbReference type="CDD" id="cd00054">
    <property type="entry name" value="EGF_CA"/>
    <property type="match status" value="5"/>
</dbReference>
<keyword evidence="1 6" id="KW-0245">EGF-like domain</keyword>
<keyword evidence="8" id="KW-1185">Reference proteome</keyword>
<evidence type="ECO:0000256" key="2">
    <source>
        <dbReference type="ARBA" id="ARBA00022614"/>
    </source>
</evidence>
<dbReference type="PROSITE" id="PS01186">
    <property type="entry name" value="EGF_2"/>
    <property type="match status" value="2"/>
</dbReference>
<dbReference type="AlphaFoldDB" id="A0A7D9D7M6"/>
<dbReference type="FunFam" id="2.10.25.10:FF:000038">
    <property type="entry name" value="Fibrillin 2"/>
    <property type="match status" value="5"/>
</dbReference>
<proteinExistence type="predicted"/>
<dbReference type="PROSITE" id="PS50026">
    <property type="entry name" value="EGF_3"/>
    <property type="match status" value="5"/>
</dbReference>
<comment type="caution">
    <text evidence="7">The sequence shown here is derived from an EMBL/GenBank/DDBJ whole genome shotgun (WGS) entry which is preliminary data.</text>
</comment>
<comment type="caution">
    <text evidence="6">Lacks conserved residue(s) required for the propagation of feature annotation.</text>
</comment>
<dbReference type="Pfam" id="PF07645">
    <property type="entry name" value="EGF_CA"/>
    <property type="match status" value="4"/>
</dbReference>
<dbReference type="Proteomes" id="UP001152795">
    <property type="component" value="Unassembled WGS sequence"/>
</dbReference>
<organism evidence="7 8">
    <name type="scientific">Paramuricea clavata</name>
    <name type="common">Red gorgonian</name>
    <name type="synonym">Violescent sea-whip</name>
    <dbReference type="NCBI Taxonomy" id="317549"/>
    <lineage>
        <taxon>Eukaryota</taxon>
        <taxon>Metazoa</taxon>
        <taxon>Cnidaria</taxon>
        <taxon>Anthozoa</taxon>
        <taxon>Octocorallia</taxon>
        <taxon>Malacalcyonacea</taxon>
        <taxon>Plexauridae</taxon>
        <taxon>Paramuricea</taxon>
    </lineage>
</organism>